<dbReference type="AlphaFoldDB" id="A0A2N2EAK8"/>
<dbReference type="InterPro" id="IPR013744">
    <property type="entry name" value="SidJ"/>
</dbReference>
<dbReference type="Gene3D" id="3.40.50.1820">
    <property type="entry name" value="alpha/beta hydrolase"/>
    <property type="match status" value="1"/>
</dbReference>
<dbReference type="EMBL" id="PHAI01000001">
    <property type="protein sequence ID" value="PKM91773.1"/>
    <property type="molecule type" value="Genomic_DNA"/>
</dbReference>
<sequence length="291" mass="33325">MRNPFVHVVTTDKLDLYGVLINAPKKDTIIINIHGTADNFYDNDFIWQIAETVRPLNVSVLSVNNRGSYNLEFYDYGLDARRNSGASVEIFEKCILDIDAWIKFALALGYKKIILEGHSLGTEKVVYYMNKGRYKDKVKAVILLGFSDSYGYHFQYFDKKRRGVLFDEAKLLLKNNKGEQFLTKPWLSHAGVLPQSAESYINFFSDESELSKTFPIRKGGDLTMYKKIKVPVLGVIGDQEEYTVIPIQKAITLLRVENEMAKIYQIKSSDHNFSGKEKKLAGIIKEFIKNH</sequence>
<comment type="caution">
    <text evidence="1">The sequence shown here is derived from an EMBL/GenBank/DDBJ whole genome shotgun (WGS) entry which is preliminary data.</text>
</comment>
<evidence type="ECO:0000313" key="2">
    <source>
        <dbReference type="Proteomes" id="UP000233517"/>
    </source>
</evidence>
<proteinExistence type="predicted"/>
<reference evidence="1 2" key="1">
    <citation type="journal article" date="2017" name="ISME J.">
        <title>Potential for microbial H2 and metal transformations associated with novel bacteria and archaea in deep terrestrial subsurface sediments.</title>
        <authorList>
            <person name="Hernsdorf A.W."/>
            <person name="Amano Y."/>
            <person name="Miyakawa K."/>
            <person name="Ise K."/>
            <person name="Suzuki Y."/>
            <person name="Anantharaman K."/>
            <person name="Probst A."/>
            <person name="Burstein D."/>
            <person name="Thomas B.C."/>
            <person name="Banfield J.F."/>
        </authorList>
    </citation>
    <scope>NUCLEOTIDE SEQUENCE [LARGE SCALE GENOMIC DNA]</scope>
    <source>
        <strain evidence="1">HGW-Falkowbacteria-1</strain>
    </source>
</reference>
<evidence type="ECO:0008006" key="3">
    <source>
        <dbReference type="Google" id="ProtNLM"/>
    </source>
</evidence>
<evidence type="ECO:0000313" key="1">
    <source>
        <dbReference type="EMBL" id="PKM91773.1"/>
    </source>
</evidence>
<name>A0A2N2EAK8_9BACT</name>
<accession>A0A2N2EAK8</accession>
<dbReference type="Pfam" id="PF08538">
    <property type="entry name" value="DUF1749"/>
    <property type="match status" value="1"/>
</dbReference>
<protein>
    <recommendedName>
        <fullName evidence="3">Serine aminopeptidase S33 domain-containing protein</fullName>
    </recommendedName>
</protein>
<organism evidence="1 2">
    <name type="scientific">Candidatus Falkowbacteria bacterium HGW-Falkowbacteria-1</name>
    <dbReference type="NCBI Taxonomy" id="2013768"/>
    <lineage>
        <taxon>Bacteria</taxon>
        <taxon>Candidatus Falkowiibacteriota</taxon>
    </lineage>
</organism>
<dbReference type="InterPro" id="IPR029058">
    <property type="entry name" value="AB_hydrolase_fold"/>
</dbReference>
<dbReference type="Proteomes" id="UP000233517">
    <property type="component" value="Unassembled WGS sequence"/>
</dbReference>
<dbReference type="SUPFAM" id="SSF53474">
    <property type="entry name" value="alpha/beta-Hydrolases"/>
    <property type="match status" value="1"/>
</dbReference>
<gene>
    <name evidence="1" type="ORF">CVU82_01025</name>
</gene>